<evidence type="ECO:0000259" key="8">
    <source>
        <dbReference type="Pfam" id="PF03914"/>
    </source>
</evidence>
<dbReference type="InterPro" id="IPR005612">
    <property type="entry name" value="CCAAT-binding_factor"/>
</dbReference>
<dbReference type="Proteomes" id="UP000242146">
    <property type="component" value="Unassembled WGS sequence"/>
</dbReference>
<dbReference type="GO" id="GO:0042254">
    <property type="term" value="P:ribosome biogenesis"/>
    <property type="evidence" value="ECO:0007669"/>
    <property type="project" value="UniProtKB-KW"/>
</dbReference>
<feature type="compositionally biased region" description="Basic residues" evidence="7">
    <location>
        <begin position="1"/>
        <end position="13"/>
    </location>
</feature>
<evidence type="ECO:0000256" key="7">
    <source>
        <dbReference type="SAM" id="MobiDB-lite"/>
    </source>
</evidence>
<keyword evidence="11" id="KW-1185">Reference proteome</keyword>
<dbReference type="PIRSF" id="PIRSF028977">
    <property type="entry name" value="Nucleolar_complex_p3"/>
    <property type="match status" value="1"/>
</dbReference>
<evidence type="ECO:0000256" key="1">
    <source>
        <dbReference type="ARBA" id="ARBA00004604"/>
    </source>
</evidence>
<dbReference type="GO" id="GO:0006270">
    <property type="term" value="P:DNA replication initiation"/>
    <property type="evidence" value="ECO:0007669"/>
    <property type="project" value="TreeGrafter"/>
</dbReference>
<dbReference type="InterPro" id="IPR011501">
    <property type="entry name" value="Noc3_N"/>
</dbReference>
<sequence>MPPKKKGSVKKTTKPTNSKATRPYNAPKKAPKDKEFVGVPQVEDDDDLDLSDEDLAFFSENKAFGSFLTGMDAKELTRNVQKKKSVARPTKPTLESVPEPGDLTSSDDDDYDDLMNVDNEPSEDDELLLQDLSSDDDQNEPASRPRKKAAKQRGSDDEEMDYELQPRQVSEEWTKKDFVNKLPIKLPTGHLAQAEKDEASSADEADEPEVKPQPVVKKQPVPAAAEQDLTASMSKKEKVLHTKETLAELASTILEDPEEHVKSLKQFRKIYATDNVTIKKLTLLTQLAVYKDILPGYRIRPLTEQEMSVKVSKEVKKLRDFEKILLSTYEMFLKDLQTLLSKRNVSEDPSLAVVATRCLCDLLVTKPHFNFRLEIMVSVIARMSTLEWDEMAELSYGAIVRLFEQDESGRYSLDAMKMITRMVRSKGYQVHEKVVATFMSLRLKEEMRPVSSTDKDDQQASKKRKAKDKPFLTKKARKALKETKLIEKEFEEAEAVVSQEEKEKHHTETLKLLFAFYFRILKKQASSPLLPSVLEGLSKFAHLINVDFFNDLLNALRDVMLQLEDSKHVNRGGSGTRKRLLCVLTAFELLSGQGEAINYDLKDFYREVYQVLLRCTYRTALEEEQGHMLHTESELLLQCMDLMLLKKRQIPVDRLAAFVKRWTLVSLNMPTKSSLRCLTLVRRLLQKDQRLDALIQSEDRASTGVYQPLLQDPELCNPFGTSLYELFLYQNHYDPRIRQLAQAIQKPSTV</sequence>
<organism evidence="10 11">
    <name type="scientific">Hesseltinella vesiculosa</name>
    <dbReference type="NCBI Taxonomy" id="101127"/>
    <lineage>
        <taxon>Eukaryota</taxon>
        <taxon>Fungi</taxon>
        <taxon>Fungi incertae sedis</taxon>
        <taxon>Mucoromycota</taxon>
        <taxon>Mucoromycotina</taxon>
        <taxon>Mucoromycetes</taxon>
        <taxon>Mucorales</taxon>
        <taxon>Cunninghamellaceae</taxon>
        <taxon>Hesseltinella</taxon>
    </lineage>
</organism>
<dbReference type="EMBL" id="MCGT01000004">
    <property type="protein sequence ID" value="ORX60441.1"/>
    <property type="molecule type" value="Genomic_DNA"/>
</dbReference>
<accession>A0A1X2GSL4</accession>
<keyword evidence="3 6" id="KW-0175">Coiled coil</keyword>
<protein>
    <recommendedName>
        <fullName evidence="5">Nucleolar complex-associated protein 3</fullName>
    </recommendedName>
</protein>
<evidence type="ECO:0000259" key="9">
    <source>
        <dbReference type="Pfam" id="PF07540"/>
    </source>
</evidence>
<reference evidence="10 11" key="1">
    <citation type="submission" date="2016-07" db="EMBL/GenBank/DDBJ databases">
        <title>Pervasive Adenine N6-methylation of Active Genes in Fungi.</title>
        <authorList>
            <consortium name="DOE Joint Genome Institute"/>
            <person name="Mondo S.J."/>
            <person name="Dannebaum R.O."/>
            <person name="Kuo R.C."/>
            <person name="Labutti K."/>
            <person name="Haridas S."/>
            <person name="Kuo A."/>
            <person name="Salamov A."/>
            <person name="Ahrendt S.R."/>
            <person name="Lipzen A."/>
            <person name="Sullivan W."/>
            <person name="Andreopoulos W.B."/>
            <person name="Clum A."/>
            <person name="Lindquist E."/>
            <person name="Daum C."/>
            <person name="Ramamoorthy G.K."/>
            <person name="Gryganskyi A."/>
            <person name="Culley D."/>
            <person name="Magnuson J.K."/>
            <person name="James T.Y."/>
            <person name="O'Malley M.A."/>
            <person name="Stajich J.E."/>
            <person name="Spatafora J.W."/>
            <person name="Visel A."/>
            <person name="Grigoriev I.V."/>
        </authorList>
    </citation>
    <scope>NUCLEOTIDE SEQUENCE [LARGE SCALE GENOMIC DNA]</scope>
    <source>
        <strain evidence="10 11">NRRL 3301</strain>
    </source>
</reference>
<feature type="region of interest" description="Disordered" evidence="7">
    <location>
        <begin position="449"/>
        <end position="468"/>
    </location>
</feature>
<feature type="compositionally biased region" description="Basic and acidic residues" evidence="7">
    <location>
        <begin position="449"/>
        <end position="460"/>
    </location>
</feature>
<evidence type="ECO:0000256" key="6">
    <source>
        <dbReference type="SAM" id="Coils"/>
    </source>
</evidence>
<comment type="subcellular location">
    <subcellularLocation>
        <location evidence="1 5">Nucleus</location>
        <location evidence="1 5">Nucleolus</location>
    </subcellularLocation>
</comment>
<evidence type="ECO:0000256" key="2">
    <source>
        <dbReference type="ARBA" id="ARBA00007797"/>
    </source>
</evidence>
<gene>
    <name evidence="10" type="ORF">DM01DRAFT_1332594</name>
</gene>
<dbReference type="PANTHER" id="PTHR14428">
    <property type="entry name" value="NUCLEOLAR COMPLEX PROTEIN 3"/>
    <property type="match status" value="1"/>
</dbReference>
<evidence type="ECO:0000256" key="4">
    <source>
        <dbReference type="ARBA" id="ARBA00023242"/>
    </source>
</evidence>
<keyword evidence="5" id="KW-0690">Ribosome biogenesis</keyword>
<feature type="domain" description="CCAAT-binding factor" evidence="8">
    <location>
        <begin position="580"/>
        <end position="741"/>
    </location>
</feature>
<dbReference type="GO" id="GO:0005730">
    <property type="term" value="C:nucleolus"/>
    <property type="evidence" value="ECO:0007669"/>
    <property type="project" value="UniProtKB-SubCell"/>
</dbReference>
<dbReference type="GO" id="GO:0003682">
    <property type="term" value="F:chromatin binding"/>
    <property type="evidence" value="ECO:0007669"/>
    <property type="project" value="TreeGrafter"/>
</dbReference>
<comment type="function">
    <text evidence="5">Required for synthesis of 60S ribosomal subunits and the transport of pre-ribosomes from the nucleoplasm to the cytoplasm.</text>
</comment>
<evidence type="ECO:0000256" key="3">
    <source>
        <dbReference type="ARBA" id="ARBA00023054"/>
    </source>
</evidence>
<feature type="domain" description="Nucleolar complex-associated protein 3 N-terminal" evidence="9">
    <location>
        <begin position="242"/>
        <end position="332"/>
    </location>
</feature>
<feature type="region of interest" description="Disordered" evidence="7">
    <location>
        <begin position="68"/>
        <end position="174"/>
    </location>
</feature>
<dbReference type="InterPro" id="IPR016903">
    <property type="entry name" value="Nucleolar_cplx-assoc_3"/>
</dbReference>
<name>A0A1X2GSL4_9FUNG</name>
<feature type="compositionally biased region" description="Acidic residues" evidence="7">
    <location>
        <begin position="105"/>
        <end position="139"/>
    </location>
</feature>
<dbReference type="AlphaFoldDB" id="A0A1X2GSL4"/>
<evidence type="ECO:0000313" key="10">
    <source>
        <dbReference type="EMBL" id="ORX60441.1"/>
    </source>
</evidence>
<comment type="similarity">
    <text evidence="2 5">Belongs to the CBF/MAK21 family.</text>
</comment>
<dbReference type="STRING" id="101127.A0A1X2GSL4"/>
<feature type="region of interest" description="Disordered" evidence="7">
    <location>
        <begin position="189"/>
        <end position="236"/>
    </location>
</feature>
<dbReference type="PANTHER" id="PTHR14428:SF5">
    <property type="entry name" value="NUCLEOLAR COMPLEX PROTEIN 3 HOMOLOG"/>
    <property type="match status" value="1"/>
</dbReference>
<keyword evidence="4" id="KW-0539">Nucleus</keyword>
<proteinExistence type="inferred from homology"/>
<feature type="region of interest" description="Disordered" evidence="7">
    <location>
        <begin position="1"/>
        <end position="48"/>
    </location>
</feature>
<dbReference type="Pfam" id="PF07540">
    <property type="entry name" value="NOC3p"/>
    <property type="match status" value="1"/>
</dbReference>
<evidence type="ECO:0000256" key="5">
    <source>
        <dbReference type="PIRNR" id="PIRNR028977"/>
    </source>
</evidence>
<feature type="coiled-coil region" evidence="6">
    <location>
        <begin position="476"/>
        <end position="503"/>
    </location>
</feature>
<dbReference type="OrthoDB" id="10263597at2759"/>
<comment type="caution">
    <text evidence="10">The sequence shown here is derived from an EMBL/GenBank/DDBJ whole genome shotgun (WGS) entry which is preliminary data.</text>
</comment>
<evidence type="ECO:0000313" key="11">
    <source>
        <dbReference type="Proteomes" id="UP000242146"/>
    </source>
</evidence>
<dbReference type="Pfam" id="PF03914">
    <property type="entry name" value="CBF"/>
    <property type="match status" value="1"/>
</dbReference>
<feature type="compositionally biased region" description="Low complexity" evidence="7">
    <location>
        <begin position="212"/>
        <end position="226"/>
    </location>
</feature>